<accession>A0A9J7MU50</accession>
<dbReference type="Proteomes" id="UP000001554">
    <property type="component" value="Chromosome 6"/>
</dbReference>
<dbReference type="OMA" id="TTWINGR"/>
<dbReference type="KEGG" id="bfo:118418263"/>
<name>A0A9J7MU50_BRAFL</name>
<dbReference type="PANTHER" id="PTHR47160">
    <property type="entry name" value="PUTATIVE-RELATED"/>
    <property type="match status" value="1"/>
</dbReference>
<proteinExistence type="predicted"/>
<dbReference type="GeneID" id="118418263"/>
<organism evidence="1 2">
    <name type="scientific">Branchiostoma floridae</name>
    <name type="common">Florida lancelet</name>
    <name type="synonym">Amphioxus</name>
    <dbReference type="NCBI Taxonomy" id="7739"/>
    <lineage>
        <taxon>Eukaryota</taxon>
        <taxon>Metazoa</taxon>
        <taxon>Chordata</taxon>
        <taxon>Cephalochordata</taxon>
        <taxon>Leptocardii</taxon>
        <taxon>Amphioxiformes</taxon>
        <taxon>Branchiostomatidae</taxon>
        <taxon>Branchiostoma</taxon>
    </lineage>
</organism>
<dbReference type="RefSeq" id="XP_035680001.1">
    <property type="nucleotide sequence ID" value="XM_035824108.1"/>
</dbReference>
<reference evidence="1" key="1">
    <citation type="journal article" date="2020" name="Nat. Ecol. Evol.">
        <title>Deeply conserved synteny resolves early events in vertebrate evolution.</title>
        <authorList>
            <person name="Simakov O."/>
            <person name="Marletaz F."/>
            <person name="Yue J.X."/>
            <person name="O'Connell B."/>
            <person name="Jenkins J."/>
            <person name="Brandt A."/>
            <person name="Calef R."/>
            <person name="Tung C.H."/>
            <person name="Huang T.K."/>
            <person name="Schmutz J."/>
            <person name="Satoh N."/>
            <person name="Yu J.K."/>
            <person name="Putnam N.H."/>
            <person name="Green R.E."/>
            <person name="Rokhsar D.S."/>
        </authorList>
    </citation>
    <scope>NUCLEOTIDE SEQUENCE [LARGE SCALE GENOMIC DNA]</scope>
    <source>
        <strain evidence="1">S238N-H82</strain>
    </source>
</reference>
<reference evidence="2" key="2">
    <citation type="submission" date="2025-08" db="UniProtKB">
        <authorList>
            <consortium name="RefSeq"/>
        </authorList>
    </citation>
    <scope>IDENTIFICATION</scope>
    <source>
        <strain evidence="2">S238N-H82</strain>
        <tissue evidence="2">Testes</tissue>
    </source>
</reference>
<dbReference type="AlphaFoldDB" id="A0A9J7MU50"/>
<evidence type="ECO:0000313" key="1">
    <source>
        <dbReference type="Proteomes" id="UP000001554"/>
    </source>
</evidence>
<dbReference type="PANTHER" id="PTHR47160:SF10">
    <property type="entry name" value="MULE TRANSPOSASE DOMAIN-CONTAINING PROTEIN"/>
    <property type="match status" value="1"/>
</dbReference>
<protein>
    <submittedName>
        <fullName evidence="2">Uncharacterized protein LOC118418263</fullName>
    </submittedName>
</protein>
<gene>
    <name evidence="2" type="primary">LOC118418263</name>
</gene>
<evidence type="ECO:0000313" key="2">
    <source>
        <dbReference type="RefSeq" id="XP_035680001.1"/>
    </source>
</evidence>
<dbReference type="OrthoDB" id="6125533at2759"/>
<keyword evidence="1" id="KW-1185">Reference proteome</keyword>
<sequence length="179" mass="21262">MFKTVRDMLPRPPKVEHFEMDFEDDMWGAVRSVFPACTRNGCGFHLTQAVYKNIQRLPVYYEKGGANEFMRKLMVLHFLPAQRIRGAFEEMRNEVNHPTLLELMEYMERGWLGNSVWSIEEWSVRTNNDLEGYHTRLNKKAQLSLALYLLVDLLHKEAQYVRLHVHVKMVSTNRLTRYQ</sequence>